<dbReference type="InterPro" id="IPR006904">
    <property type="entry name" value="DUF716"/>
</dbReference>
<sequence length="321" mass="35482">MGLYALCFAGSGFILIGAWEALVSSYARLNPSSSPPPNQTTRTKPFFSSVSSFAIALFSVFFIINSIFSLIDALNSNDRVGLPLQLEIIATASLFLLYSIASLLIDFSDSLPLPSSILNLIAFFAFVQEFLLFYLQRKDPSGIENRYFDLLLVPITVCIFSTLLELGSPKSNFPRLARGVGLILQGTWFIQMGFSFFSNLMAHGCSFHGKSRGNYTVKCKGHPEYHRGRAIATLQFNCHLALLVVLIVGVYSIIAPKYRAFGNYMNYRPLGSELQQLDNQTQFTLDSDDEDDGEIKEEENVEKQKAAVLVSASGVNGYGSH</sequence>
<feature type="transmembrane region" description="Helical" evidence="6">
    <location>
        <begin position="230"/>
        <end position="254"/>
    </location>
</feature>
<dbReference type="OMA" id="CEEFLVF"/>
<dbReference type="OrthoDB" id="551896at2759"/>
<dbReference type="EMBL" id="JABCRI010000010">
    <property type="protein sequence ID" value="KAF8399339.1"/>
    <property type="molecule type" value="Genomic_DNA"/>
</dbReference>
<feature type="transmembrane region" description="Helical" evidence="6">
    <location>
        <begin position="86"/>
        <end position="105"/>
    </location>
</feature>
<dbReference type="Pfam" id="PF04819">
    <property type="entry name" value="DUF716"/>
    <property type="match status" value="1"/>
</dbReference>
<comment type="similarity">
    <text evidence="2">Belongs to the TMEM45 family.</text>
</comment>
<feature type="transmembrane region" description="Helical" evidence="6">
    <location>
        <begin position="49"/>
        <end position="74"/>
    </location>
</feature>
<evidence type="ECO:0000256" key="5">
    <source>
        <dbReference type="ARBA" id="ARBA00023136"/>
    </source>
</evidence>
<keyword evidence="8" id="KW-1185">Reference proteome</keyword>
<evidence type="ECO:0000313" key="8">
    <source>
        <dbReference type="Proteomes" id="UP000655225"/>
    </source>
</evidence>
<keyword evidence="3 6" id="KW-0812">Transmembrane</keyword>
<gene>
    <name evidence="7" type="ORF">HHK36_015204</name>
</gene>
<name>A0A834Z0D7_TETSI</name>
<evidence type="ECO:0000256" key="1">
    <source>
        <dbReference type="ARBA" id="ARBA00004141"/>
    </source>
</evidence>
<dbReference type="AlphaFoldDB" id="A0A834Z0D7"/>
<comment type="caution">
    <text evidence="7">The sequence shown here is derived from an EMBL/GenBank/DDBJ whole genome shotgun (WGS) entry which is preliminary data.</text>
</comment>
<protein>
    <submittedName>
        <fullName evidence="7">Uncharacterized protein</fullName>
    </submittedName>
</protein>
<evidence type="ECO:0000313" key="7">
    <source>
        <dbReference type="EMBL" id="KAF8399339.1"/>
    </source>
</evidence>
<feature type="transmembrane region" description="Helical" evidence="6">
    <location>
        <begin position="188"/>
        <end position="209"/>
    </location>
</feature>
<dbReference type="PANTHER" id="PTHR46285:SF7">
    <property type="entry name" value="OS06G0238900 PROTEIN"/>
    <property type="match status" value="1"/>
</dbReference>
<evidence type="ECO:0000256" key="6">
    <source>
        <dbReference type="SAM" id="Phobius"/>
    </source>
</evidence>
<feature type="transmembrane region" description="Helical" evidence="6">
    <location>
        <begin position="117"/>
        <end position="135"/>
    </location>
</feature>
<reference evidence="7 8" key="1">
    <citation type="submission" date="2020-04" db="EMBL/GenBank/DDBJ databases">
        <title>Plant Genome Project.</title>
        <authorList>
            <person name="Zhang R.-G."/>
        </authorList>
    </citation>
    <scope>NUCLEOTIDE SEQUENCE [LARGE SCALE GENOMIC DNA]</scope>
    <source>
        <strain evidence="7">YNK0</strain>
        <tissue evidence="7">Leaf</tissue>
    </source>
</reference>
<dbReference type="GO" id="GO:0016020">
    <property type="term" value="C:membrane"/>
    <property type="evidence" value="ECO:0007669"/>
    <property type="project" value="UniProtKB-SubCell"/>
</dbReference>
<evidence type="ECO:0000256" key="2">
    <source>
        <dbReference type="ARBA" id="ARBA00006948"/>
    </source>
</evidence>
<evidence type="ECO:0000256" key="3">
    <source>
        <dbReference type="ARBA" id="ARBA00022692"/>
    </source>
</evidence>
<keyword evidence="4 6" id="KW-1133">Transmembrane helix</keyword>
<dbReference type="PANTHER" id="PTHR46285">
    <property type="entry name" value="PROTEINASE INHIBITOR I4, SERPIN (DUF716)-RELATED"/>
    <property type="match status" value="1"/>
</dbReference>
<proteinExistence type="inferred from homology"/>
<accession>A0A834Z0D7</accession>
<organism evidence="7 8">
    <name type="scientific">Tetracentron sinense</name>
    <name type="common">Spur-leaf</name>
    <dbReference type="NCBI Taxonomy" id="13715"/>
    <lineage>
        <taxon>Eukaryota</taxon>
        <taxon>Viridiplantae</taxon>
        <taxon>Streptophyta</taxon>
        <taxon>Embryophyta</taxon>
        <taxon>Tracheophyta</taxon>
        <taxon>Spermatophyta</taxon>
        <taxon>Magnoliopsida</taxon>
        <taxon>Trochodendrales</taxon>
        <taxon>Trochodendraceae</taxon>
        <taxon>Tetracentron</taxon>
    </lineage>
</organism>
<comment type="subcellular location">
    <subcellularLocation>
        <location evidence="1">Membrane</location>
        <topology evidence="1">Multi-pass membrane protein</topology>
    </subcellularLocation>
</comment>
<dbReference type="Proteomes" id="UP000655225">
    <property type="component" value="Unassembled WGS sequence"/>
</dbReference>
<keyword evidence="5 6" id="KW-0472">Membrane</keyword>
<evidence type="ECO:0000256" key="4">
    <source>
        <dbReference type="ARBA" id="ARBA00022989"/>
    </source>
</evidence>
<feature type="transmembrane region" description="Helical" evidence="6">
    <location>
        <begin position="147"/>
        <end position="168"/>
    </location>
</feature>